<dbReference type="GeneID" id="37031112"/>
<keyword evidence="1" id="KW-0732">Signal</keyword>
<dbReference type="EMBL" id="KZ819671">
    <property type="protein sequence ID" value="PWN26452.1"/>
    <property type="molecule type" value="Genomic_DNA"/>
</dbReference>
<sequence length="141" mass="15363">MLLAISTSFITLAFVRPVLSQGECQRLVDKHCIYGPDFSHLVEPMFVNTTRGEVLRESRGGGGSQTFLLDDHSDGFIAVHCLGVDKDESLEFSFDGNLSFVVGPTVEGKAWASFSNNPRKVGKGQEQGSRTKGVDLFVGCY</sequence>
<dbReference type="Proteomes" id="UP000245884">
    <property type="component" value="Unassembled WGS sequence"/>
</dbReference>
<name>A0A316UMD4_9BASI</name>
<dbReference type="AlphaFoldDB" id="A0A316UMD4"/>
<feature type="chain" id="PRO_5016378766" evidence="1">
    <location>
        <begin position="21"/>
        <end position="141"/>
    </location>
</feature>
<accession>A0A316UMD4</accession>
<gene>
    <name evidence="2" type="ORF">BDZ90DRAFT_280491</name>
</gene>
<proteinExistence type="predicted"/>
<organism evidence="2 3">
    <name type="scientific">Jaminaea rosea</name>
    <dbReference type="NCBI Taxonomy" id="1569628"/>
    <lineage>
        <taxon>Eukaryota</taxon>
        <taxon>Fungi</taxon>
        <taxon>Dikarya</taxon>
        <taxon>Basidiomycota</taxon>
        <taxon>Ustilaginomycotina</taxon>
        <taxon>Exobasidiomycetes</taxon>
        <taxon>Microstromatales</taxon>
        <taxon>Microstromatales incertae sedis</taxon>
        <taxon>Jaminaea</taxon>
    </lineage>
</organism>
<keyword evidence="3" id="KW-1185">Reference proteome</keyword>
<evidence type="ECO:0000313" key="2">
    <source>
        <dbReference type="EMBL" id="PWN26452.1"/>
    </source>
</evidence>
<feature type="signal peptide" evidence="1">
    <location>
        <begin position="1"/>
        <end position="20"/>
    </location>
</feature>
<protein>
    <submittedName>
        <fullName evidence="2">Uncharacterized protein</fullName>
    </submittedName>
</protein>
<reference evidence="2 3" key="1">
    <citation type="journal article" date="2018" name="Mol. Biol. Evol.">
        <title>Broad Genomic Sampling Reveals a Smut Pathogenic Ancestry of the Fungal Clade Ustilaginomycotina.</title>
        <authorList>
            <person name="Kijpornyongpan T."/>
            <person name="Mondo S.J."/>
            <person name="Barry K."/>
            <person name="Sandor L."/>
            <person name="Lee J."/>
            <person name="Lipzen A."/>
            <person name="Pangilinan J."/>
            <person name="LaButti K."/>
            <person name="Hainaut M."/>
            <person name="Henrissat B."/>
            <person name="Grigoriev I.V."/>
            <person name="Spatafora J.W."/>
            <person name="Aime M.C."/>
        </authorList>
    </citation>
    <scope>NUCLEOTIDE SEQUENCE [LARGE SCALE GENOMIC DNA]</scope>
    <source>
        <strain evidence="2 3">MCA 5214</strain>
    </source>
</reference>
<evidence type="ECO:0000313" key="3">
    <source>
        <dbReference type="Proteomes" id="UP000245884"/>
    </source>
</evidence>
<dbReference type="RefSeq" id="XP_025361064.1">
    <property type="nucleotide sequence ID" value="XM_025509289.1"/>
</dbReference>
<evidence type="ECO:0000256" key="1">
    <source>
        <dbReference type="SAM" id="SignalP"/>
    </source>
</evidence>